<evidence type="ECO:0000259" key="1">
    <source>
        <dbReference type="Pfam" id="PF08768"/>
    </source>
</evidence>
<evidence type="ECO:0000313" key="4">
    <source>
        <dbReference type="EMBL" id="CAB5018891.1"/>
    </source>
</evidence>
<dbReference type="EMBL" id="CAFBPM010000006">
    <property type="protein sequence ID" value="CAB5018891.1"/>
    <property type="molecule type" value="Genomic_DNA"/>
</dbReference>
<evidence type="ECO:0000313" key="2">
    <source>
        <dbReference type="EMBL" id="CAB4818689.1"/>
    </source>
</evidence>
<gene>
    <name evidence="2" type="ORF">UFOPK3164_00260</name>
    <name evidence="3" type="ORF">UFOPK3427_00800</name>
    <name evidence="4" type="ORF">UFOPK4112_00783</name>
</gene>
<sequence>MANEEWGPLGGLIGTWEGDKGMDVSFHNEKGKIGETPYFERTTFKQFGPVENGKQTMYGLDYRTAAWRKGEENDNPFHTEVGYWLWDAENKQVLRCFMVPRGSVIIAGGTSSADASEFVMKAELGVQTYGILSNMYLDQNAKTTQYDCTIKISGETFTYDETTVYEHYLSKEPIVHTDRNTMTRTSLEA</sequence>
<dbReference type="EMBL" id="CAFBLT010000001">
    <property type="protein sequence ID" value="CAB4871104.1"/>
    <property type="molecule type" value="Genomic_DNA"/>
</dbReference>
<dbReference type="InterPro" id="IPR012674">
    <property type="entry name" value="Calycin"/>
</dbReference>
<feature type="domain" description="THAP4-like heme-binding" evidence="1">
    <location>
        <begin position="7"/>
        <end position="184"/>
    </location>
</feature>
<organism evidence="2">
    <name type="scientific">freshwater metagenome</name>
    <dbReference type="NCBI Taxonomy" id="449393"/>
    <lineage>
        <taxon>unclassified sequences</taxon>
        <taxon>metagenomes</taxon>
        <taxon>ecological metagenomes</taxon>
    </lineage>
</organism>
<reference evidence="2" key="1">
    <citation type="submission" date="2020-05" db="EMBL/GenBank/DDBJ databases">
        <authorList>
            <person name="Chiriac C."/>
            <person name="Salcher M."/>
            <person name="Ghai R."/>
            <person name="Kavagutti S V."/>
        </authorList>
    </citation>
    <scope>NUCLEOTIDE SEQUENCE</scope>
</reference>
<dbReference type="AlphaFoldDB" id="A0A6J6ZAZ8"/>
<evidence type="ECO:0000313" key="3">
    <source>
        <dbReference type="EMBL" id="CAB4871104.1"/>
    </source>
</evidence>
<dbReference type="SUPFAM" id="SSF50814">
    <property type="entry name" value="Lipocalins"/>
    <property type="match status" value="1"/>
</dbReference>
<proteinExistence type="predicted"/>
<accession>A0A6J6ZAZ8</accession>
<dbReference type="EMBL" id="CAFABE010000007">
    <property type="protein sequence ID" value="CAB4818689.1"/>
    <property type="molecule type" value="Genomic_DNA"/>
</dbReference>
<dbReference type="InterPro" id="IPR014878">
    <property type="entry name" value="THAP4-like_heme-bd"/>
</dbReference>
<protein>
    <submittedName>
        <fullName evidence="2">Unannotated protein</fullName>
    </submittedName>
</protein>
<name>A0A6J6ZAZ8_9ZZZZ</name>
<dbReference type="Gene3D" id="2.40.128.20">
    <property type="match status" value="1"/>
</dbReference>
<dbReference type="Pfam" id="PF08768">
    <property type="entry name" value="THAP4_heme-bd"/>
    <property type="match status" value="1"/>
</dbReference>